<protein>
    <recommendedName>
        <fullName evidence="3">Glycosyl transferase family 1 domain-containing protein</fullName>
    </recommendedName>
</protein>
<evidence type="ECO:0000313" key="2">
    <source>
        <dbReference type="Proteomes" id="UP000184222"/>
    </source>
</evidence>
<reference evidence="1 2" key="1">
    <citation type="journal article" date="2016" name="Appl. Environ. Microbiol.">
        <title>Whole genome relationships among Francisella bacteria of diverse origin define new species and provide specific regions for detection.</title>
        <authorList>
            <person name="Challacombe J.F."/>
            <person name="Petersen J.M."/>
            <person name="Gallegos-Graves V."/>
            <person name="Hodge D."/>
            <person name="Pillai S."/>
            <person name="Kuske C.R."/>
        </authorList>
    </citation>
    <scope>NUCLEOTIDE SEQUENCE [LARGE SCALE GENOMIC DNA]</scope>
    <source>
        <strain evidence="2">TX07-7310</strain>
    </source>
</reference>
<gene>
    <name evidence="1" type="ORF">F7310_08325</name>
</gene>
<dbReference type="InterPro" id="IPR038578">
    <property type="entry name" value="GT29-like_sf"/>
</dbReference>
<dbReference type="STRING" id="573570.F7310_08325"/>
<sequence>MHYFFVACNKNSRLYMKDPSFIYRCENLSLALESIGSKVTICHISELPFLLNSSVDVIVFHRPSYSWKLSLVVKIASKKRTLCIADFDDLIFDYTWAKYSPAVINGILSLKKVRKMYTRNKKALQLFKICTFSTKPLMDKCDYIFPKIKKYLLTNSFHYNWLGKSFEESKLRIKKITYFPGTKSHDKDLLIVEKILADFINKYSDVELHICGAICQTQKLMHKRIFFYNKVSFGEYYKRFKNIWLNIAPLEITPFTECKSALKVIEAAYFNAPTLCSDIWDNRRFVDSGAIIAKDLSEWKTLLDMLYKDKRYYKYIVNNLRSKIIEKANIYSVATSLNRFVSKELSMSKYKKGREKYFHKIAVNKRNAGEYSLKTLELYKKAYIHRKSFNRYIDYCVFRRDLGYHLNERQYNNLVKKNYKINYKYDQIVRDLKNEFEKCMNEEKNINFLNDISYAKNICVVGNALIKKDLNEYIDAHEFVIRFNDWFDGFNKFRGNKIDIWVCSPAFRDRDLSRSSKWRVISGPQVLYKESVRKLFLGKKKLNTIDFPLYVWKYLVKLCGSPPSSGIMMLYYLFCIRGSWNEISAVGFDLDLDKESYHFSSAEYMPSERHNWVREKEILKSWQGKGLLFV</sequence>
<accession>A0A1L4BU75</accession>
<dbReference type="Gene3D" id="3.90.1480.20">
    <property type="entry name" value="Glycosyl transferase family 29"/>
    <property type="match status" value="1"/>
</dbReference>
<evidence type="ECO:0008006" key="3">
    <source>
        <dbReference type="Google" id="ProtNLM"/>
    </source>
</evidence>
<keyword evidence="2" id="KW-1185">Reference proteome</keyword>
<dbReference type="EMBL" id="CP016796">
    <property type="protein sequence ID" value="API87367.1"/>
    <property type="molecule type" value="Genomic_DNA"/>
</dbReference>
<organism evidence="1 2">
    <name type="scientific">Francisella uliginis</name>
    <dbReference type="NCBI Taxonomy" id="573570"/>
    <lineage>
        <taxon>Bacteria</taxon>
        <taxon>Pseudomonadati</taxon>
        <taxon>Pseudomonadota</taxon>
        <taxon>Gammaproteobacteria</taxon>
        <taxon>Thiotrichales</taxon>
        <taxon>Francisellaceae</taxon>
        <taxon>Francisella</taxon>
    </lineage>
</organism>
<dbReference type="AlphaFoldDB" id="A0A1L4BU75"/>
<dbReference type="Proteomes" id="UP000184222">
    <property type="component" value="Chromosome"/>
</dbReference>
<name>A0A1L4BU75_9GAMM</name>
<dbReference type="SUPFAM" id="SSF53756">
    <property type="entry name" value="UDP-Glycosyltransferase/glycogen phosphorylase"/>
    <property type="match status" value="1"/>
</dbReference>
<dbReference type="KEGG" id="frx:F7310_08325"/>
<dbReference type="Gene3D" id="3.40.50.2000">
    <property type="entry name" value="Glycogen Phosphorylase B"/>
    <property type="match status" value="1"/>
</dbReference>
<evidence type="ECO:0000313" key="1">
    <source>
        <dbReference type="EMBL" id="API87367.1"/>
    </source>
</evidence>
<proteinExistence type="predicted"/>